<evidence type="ECO:0000256" key="1">
    <source>
        <dbReference type="ARBA" id="ARBA00008857"/>
    </source>
</evidence>
<dbReference type="GO" id="GO:0006310">
    <property type="term" value="P:DNA recombination"/>
    <property type="evidence" value="ECO:0007669"/>
    <property type="project" value="UniProtKB-KW"/>
</dbReference>
<evidence type="ECO:0000313" key="10">
    <source>
        <dbReference type="Proteomes" id="UP000297149"/>
    </source>
</evidence>
<gene>
    <name evidence="9" type="ORF">E7747_00675</name>
</gene>
<protein>
    <submittedName>
        <fullName evidence="9">Site-specific integrase</fullName>
    </submittedName>
</protein>
<dbReference type="EMBL" id="CP039396">
    <property type="protein sequence ID" value="QCD40946.1"/>
    <property type="molecule type" value="Genomic_DNA"/>
</dbReference>
<dbReference type="InterPro" id="IPR002104">
    <property type="entry name" value="Integrase_catalytic"/>
</dbReference>
<dbReference type="InterPro" id="IPR044068">
    <property type="entry name" value="CB"/>
</dbReference>
<evidence type="ECO:0000259" key="8">
    <source>
        <dbReference type="PROSITE" id="PS51900"/>
    </source>
</evidence>
<dbReference type="InterPro" id="IPR025269">
    <property type="entry name" value="SAM-like_dom"/>
</dbReference>
<dbReference type="InterPro" id="IPR050090">
    <property type="entry name" value="Tyrosine_recombinase_XerCD"/>
</dbReference>
<dbReference type="SUPFAM" id="SSF56349">
    <property type="entry name" value="DNA breaking-rejoining enzymes"/>
    <property type="match status" value="1"/>
</dbReference>
<evidence type="ECO:0000256" key="4">
    <source>
        <dbReference type="ARBA" id="ARBA00023172"/>
    </source>
</evidence>
<proteinExistence type="inferred from homology"/>
<dbReference type="InterPro" id="IPR010998">
    <property type="entry name" value="Integrase_recombinase_N"/>
</dbReference>
<dbReference type="PROSITE" id="PS51900">
    <property type="entry name" value="CB"/>
    <property type="match status" value="1"/>
</dbReference>
<dbReference type="PANTHER" id="PTHR30349">
    <property type="entry name" value="PHAGE INTEGRASE-RELATED"/>
    <property type="match status" value="1"/>
</dbReference>
<keyword evidence="2" id="KW-0229">DNA integration</keyword>
<sequence>MASIRLRYQQSKGASDNQAEGRISIQITHKSRTRTINTGYGLLPDEWDRRRERPVIPDDPSRFATVAACRETIMLDLSRIKRIITVLEASSPDYTVDEIFDAYRIFMLDYSLFSFMTSQISLLRHRRRMRTAETYVAALRSFSRFRGGRDIMLDALTQEVVIGYEDYLRDRGLTPNTTSFYMRILRAVYNRAVERGGIEQKSPFRKVYTGVDHTRKRALPLVDIRRISRLSLASTPHLEYARDIFMLSFYMRGMSLIDMAYLRKSDLRDGYVAYRRRKTGQKLCVAWTHEMQSIVDKYPSATSPYLLPVFRSGGSDSYAAYRNVSYRINRSLKQISVMIGSRSAITLYCARHSWASIAQTKNIPISVISAGMGHASESTTRIYLASLDTSVVDRANSVIIKSVF</sequence>
<dbReference type="GO" id="GO:0015074">
    <property type="term" value="P:DNA integration"/>
    <property type="evidence" value="ECO:0007669"/>
    <property type="project" value="UniProtKB-KW"/>
</dbReference>
<feature type="compositionally biased region" description="Polar residues" evidence="6">
    <location>
        <begin position="8"/>
        <end position="18"/>
    </location>
</feature>
<dbReference type="InterPro" id="IPR011010">
    <property type="entry name" value="DNA_brk_join_enz"/>
</dbReference>
<keyword evidence="3 5" id="KW-0238">DNA-binding</keyword>
<feature type="domain" description="Core-binding (CB)" evidence="8">
    <location>
        <begin position="94"/>
        <end position="193"/>
    </location>
</feature>
<evidence type="ECO:0000256" key="3">
    <source>
        <dbReference type="ARBA" id="ARBA00023125"/>
    </source>
</evidence>
<dbReference type="PANTHER" id="PTHR30349:SF64">
    <property type="entry name" value="PROPHAGE INTEGRASE INTD-RELATED"/>
    <property type="match status" value="1"/>
</dbReference>
<dbReference type="AlphaFoldDB" id="A0A4P7VZE7"/>
<evidence type="ECO:0000256" key="2">
    <source>
        <dbReference type="ARBA" id="ARBA00022908"/>
    </source>
</evidence>
<dbReference type="RefSeq" id="WP_136413436.1">
    <property type="nucleotide sequence ID" value="NZ_CBFGAE010000003.1"/>
</dbReference>
<keyword evidence="4" id="KW-0233">DNA recombination</keyword>
<comment type="similarity">
    <text evidence="1">Belongs to the 'phage' integrase family.</text>
</comment>
<accession>A0A4P7VZE7</accession>
<dbReference type="KEGG" id="ddb:E7747_00675"/>
<dbReference type="InterPro" id="IPR013762">
    <property type="entry name" value="Integrase-like_cat_sf"/>
</dbReference>
<keyword evidence="10" id="KW-1185">Reference proteome</keyword>
<dbReference type="Gene3D" id="1.10.150.130">
    <property type="match status" value="1"/>
</dbReference>
<feature type="region of interest" description="Disordered" evidence="6">
    <location>
        <begin position="1"/>
        <end position="20"/>
    </location>
</feature>
<dbReference type="GO" id="GO:0003677">
    <property type="term" value="F:DNA binding"/>
    <property type="evidence" value="ECO:0007669"/>
    <property type="project" value="UniProtKB-UniRule"/>
</dbReference>
<evidence type="ECO:0000256" key="6">
    <source>
        <dbReference type="SAM" id="MobiDB-lite"/>
    </source>
</evidence>
<dbReference type="PROSITE" id="PS51898">
    <property type="entry name" value="TYR_RECOMBINASE"/>
    <property type="match status" value="1"/>
</dbReference>
<evidence type="ECO:0000313" key="9">
    <source>
        <dbReference type="EMBL" id="QCD40946.1"/>
    </source>
</evidence>
<organism evidence="9 10">
    <name type="scientific">Duncaniella dubosii</name>
    <dbReference type="NCBI Taxonomy" id="2518971"/>
    <lineage>
        <taxon>Bacteria</taxon>
        <taxon>Pseudomonadati</taxon>
        <taxon>Bacteroidota</taxon>
        <taxon>Bacteroidia</taxon>
        <taxon>Bacteroidales</taxon>
        <taxon>Muribaculaceae</taxon>
        <taxon>Duncaniella</taxon>
    </lineage>
</organism>
<dbReference type="Gene3D" id="1.10.443.10">
    <property type="entry name" value="Intergrase catalytic core"/>
    <property type="match status" value="1"/>
</dbReference>
<dbReference type="Pfam" id="PF00589">
    <property type="entry name" value="Phage_integrase"/>
    <property type="match status" value="1"/>
</dbReference>
<dbReference type="Proteomes" id="UP000297149">
    <property type="component" value="Chromosome"/>
</dbReference>
<name>A0A4P7VZE7_9BACT</name>
<reference evidence="10" key="1">
    <citation type="submission" date="2019-02" db="EMBL/GenBank/DDBJ databases">
        <title>Isolation and identification of novel species under the genus Muribaculum.</title>
        <authorList>
            <person name="Miyake S."/>
            <person name="Ding Y."/>
            <person name="Low A."/>
            <person name="Soh M."/>
            <person name="Seedorf H."/>
        </authorList>
    </citation>
    <scope>NUCLEOTIDE SEQUENCE [LARGE SCALE GENOMIC DNA]</scope>
    <source>
        <strain evidence="10">H5</strain>
    </source>
</reference>
<evidence type="ECO:0000256" key="5">
    <source>
        <dbReference type="PROSITE-ProRule" id="PRU01248"/>
    </source>
</evidence>
<feature type="domain" description="Tyr recombinase" evidence="7">
    <location>
        <begin position="214"/>
        <end position="397"/>
    </location>
</feature>
<evidence type="ECO:0000259" key="7">
    <source>
        <dbReference type="PROSITE" id="PS51898"/>
    </source>
</evidence>
<dbReference type="Pfam" id="PF13102">
    <property type="entry name" value="Phage_int_SAM_5"/>
    <property type="match status" value="1"/>
</dbReference>